<protein>
    <submittedName>
        <fullName evidence="1">Uncharacterized protein</fullName>
    </submittedName>
</protein>
<dbReference type="EMBL" id="VSSQ01109162">
    <property type="protein sequence ID" value="MPN47562.1"/>
    <property type="molecule type" value="Genomic_DNA"/>
</dbReference>
<evidence type="ECO:0000313" key="1">
    <source>
        <dbReference type="EMBL" id="MPN47562.1"/>
    </source>
</evidence>
<organism evidence="1">
    <name type="scientific">bioreactor metagenome</name>
    <dbReference type="NCBI Taxonomy" id="1076179"/>
    <lineage>
        <taxon>unclassified sequences</taxon>
        <taxon>metagenomes</taxon>
        <taxon>ecological metagenomes</taxon>
    </lineage>
</organism>
<proteinExistence type="predicted"/>
<gene>
    <name evidence="1" type="ORF">SDC9_195165</name>
</gene>
<accession>A0A645I9S9</accession>
<sequence>MVGHVFIGHDGGGVGVDEDDLIPLLRECLAGLGTCIIELGCLSDDDGAASDDQNFFDVGTLRHCGHLLP</sequence>
<comment type="caution">
    <text evidence="1">The sequence shown here is derived from an EMBL/GenBank/DDBJ whole genome shotgun (WGS) entry which is preliminary data.</text>
</comment>
<reference evidence="1" key="1">
    <citation type="submission" date="2019-08" db="EMBL/GenBank/DDBJ databases">
        <authorList>
            <person name="Kucharzyk K."/>
            <person name="Murdoch R.W."/>
            <person name="Higgins S."/>
            <person name="Loffler F."/>
        </authorList>
    </citation>
    <scope>NUCLEOTIDE SEQUENCE</scope>
</reference>
<name>A0A645I9S9_9ZZZZ</name>
<dbReference type="AlphaFoldDB" id="A0A645I9S9"/>